<accession>A0A1J3JR64</accession>
<dbReference type="AlphaFoldDB" id="A0A1J3JR64"/>
<organism evidence="1">
    <name type="scientific">Noccaea caerulescens</name>
    <name type="common">Alpine penny-cress</name>
    <name type="synonym">Thlaspi caerulescens</name>
    <dbReference type="NCBI Taxonomy" id="107243"/>
    <lineage>
        <taxon>Eukaryota</taxon>
        <taxon>Viridiplantae</taxon>
        <taxon>Streptophyta</taxon>
        <taxon>Embryophyta</taxon>
        <taxon>Tracheophyta</taxon>
        <taxon>Spermatophyta</taxon>
        <taxon>Magnoliopsida</taxon>
        <taxon>eudicotyledons</taxon>
        <taxon>Gunneridae</taxon>
        <taxon>Pentapetalae</taxon>
        <taxon>rosids</taxon>
        <taxon>malvids</taxon>
        <taxon>Brassicales</taxon>
        <taxon>Brassicaceae</taxon>
        <taxon>Coluteocarpeae</taxon>
        <taxon>Noccaea</taxon>
    </lineage>
</organism>
<dbReference type="EMBL" id="GEVM01010952">
    <property type="protein sequence ID" value="JAU94986.1"/>
    <property type="molecule type" value="Transcribed_RNA"/>
</dbReference>
<reference evidence="1" key="1">
    <citation type="submission" date="2016-07" db="EMBL/GenBank/DDBJ databases">
        <title>De novo transcriptome assembly of four accessions of the metal hyperaccumulator plant Noccaea caerulescens.</title>
        <authorList>
            <person name="Blande D."/>
            <person name="Halimaa P."/>
            <person name="Tervahauta A.I."/>
            <person name="Aarts M.G."/>
            <person name="Karenlampi S.O."/>
        </authorList>
    </citation>
    <scope>NUCLEOTIDE SEQUENCE</scope>
</reference>
<sequence>MDSMSADLIRGLETSLPKFFSFYFDREHFGALLVSSDIDGAENYLSEFTNKNSNYQSNLMFYLVHRQRYLKYLIEGNFPFAGLCAALGPDALVLFGTAETKKDFIDNDLQRLRSVHLKLVDARAKGYTVDVAPFANDTTNEMFQMLNHLVATNPDLLHKKDMSLLNAAT</sequence>
<gene>
    <name evidence="1" type="ORF">MP_TR5320_c0_g1_i1_g.14784</name>
</gene>
<proteinExistence type="predicted"/>
<protein>
    <submittedName>
        <fullName evidence="1">Uncharacterized protein</fullName>
    </submittedName>
</protein>
<name>A0A1J3JR64_NOCCA</name>
<evidence type="ECO:0000313" key="1">
    <source>
        <dbReference type="EMBL" id="JAU94986.1"/>
    </source>
</evidence>